<dbReference type="Pfam" id="PF01593">
    <property type="entry name" value="Amino_oxidase"/>
    <property type="match status" value="1"/>
</dbReference>
<evidence type="ECO:0000313" key="2">
    <source>
        <dbReference type="EMBL" id="MZP29570.1"/>
    </source>
</evidence>
<dbReference type="InterPro" id="IPR002937">
    <property type="entry name" value="Amino_oxidase"/>
</dbReference>
<dbReference type="PROSITE" id="PS51257">
    <property type="entry name" value="PROKAR_LIPOPROTEIN"/>
    <property type="match status" value="1"/>
</dbReference>
<organism evidence="2 3">
    <name type="scientific">Heliomicrobium undosum</name>
    <dbReference type="NCBI Taxonomy" id="121734"/>
    <lineage>
        <taxon>Bacteria</taxon>
        <taxon>Bacillati</taxon>
        <taxon>Bacillota</taxon>
        <taxon>Clostridia</taxon>
        <taxon>Eubacteriales</taxon>
        <taxon>Heliobacteriaceae</taxon>
        <taxon>Heliomicrobium</taxon>
    </lineage>
</organism>
<dbReference type="InterPro" id="IPR036188">
    <property type="entry name" value="FAD/NAD-bd_sf"/>
</dbReference>
<comment type="caution">
    <text evidence="2">The sequence shown here is derived from an EMBL/GenBank/DDBJ whole genome shotgun (WGS) entry which is preliminary data.</text>
</comment>
<evidence type="ECO:0000313" key="3">
    <source>
        <dbReference type="Proteomes" id="UP000463470"/>
    </source>
</evidence>
<proteinExistence type="predicted"/>
<dbReference type="GO" id="GO:0016116">
    <property type="term" value="P:carotenoid metabolic process"/>
    <property type="evidence" value="ECO:0007669"/>
    <property type="project" value="InterPro"/>
</dbReference>
<dbReference type="OrthoDB" id="9814556at2"/>
<reference evidence="2 3" key="1">
    <citation type="submission" date="2020-01" db="EMBL/GenBank/DDBJ databases">
        <title>Whole-genome sequence of Heliobacterium undosum DSM 13378.</title>
        <authorList>
            <person name="Kyndt J.A."/>
            <person name="Meyer T.E."/>
        </authorList>
    </citation>
    <scope>NUCLEOTIDE SEQUENCE [LARGE SCALE GENOMIC DNA]</scope>
    <source>
        <strain evidence="2 3">DSM 13378</strain>
    </source>
</reference>
<protein>
    <submittedName>
        <fullName evidence="2">FAD-dependent oxidoreductase</fullName>
    </submittedName>
</protein>
<evidence type="ECO:0000259" key="1">
    <source>
        <dbReference type="Pfam" id="PF01593"/>
    </source>
</evidence>
<feature type="domain" description="Amine oxidase" evidence="1">
    <location>
        <begin position="18"/>
        <end position="505"/>
    </location>
</feature>
<dbReference type="GO" id="GO:0016491">
    <property type="term" value="F:oxidoreductase activity"/>
    <property type="evidence" value="ECO:0007669"/>
    <property type="project" value="InterPro"/>
</dbReference>
<dbReference type="SUPFAM" id="SSF51905">
    <property type="entry name" value="FAD/NAD(P)-binding domain"/>
    <property type="match status" value="1"/>
</dbReference>
<dbReference type="AlphaFoldDB" id="A0A845L4K1"/>
<keyword evidence="3" id="KW-1185">Reference proteome</keyword>
<accession>A0A845L4K1</accession>
<dbReference type="PANTHER" id="PTHR46313:SF3">
    <property type="entry name" value="PROLYCOPENE ISOMERASE, CHLOROPLASTIC"/>
    <property type="match status" value="1"/>
</dbReference>
<dbReference type="InterPro" id="IPR045892">
    <property type="entry name" value="CrtISO-like"/>
</dbReference>
<dbReference type="RefSeq" id="WP_161257277.1">
    <property type="nucleotide sequence ID" value="NZ_WXEY01000006.1"/>
</dbReference>
<dbReference type="PANTHER" id="PTHR46313">
    <property type="match status" value="1"/>
</dbReference>
<dbReference type="Proteomes" id="UP000463470">
    <property type="component" value="Unassembled WGS sequence"/>
</dbReference>
<dbReference type="EMBL" id="WXEY01000006">
    <property type="protein sequence ID" value="MZP29570.1"/>
    <property type="molecule type" value="Genomic_DNA"/>
</dbReference>
<name>A0A845L4K1_9FIRM</name>
<gene>
    <name evidence="2" type="ORF">GTO91_07605</name>
</gene>
<dbReference type="Gene3D" id="3.50.50.60">
    <property type="entry name" value="FAD/NAD(P)-binding domain"/>
    <property type="match status" value="1"/>
</dbReference>
<sequence length="507" mass="55692">MKKRTIPYDVIIVGAGFGGLTAAACLAHKGQRVLLCERSGELGGCAGRFERGGYRFASGATVGMGFEPGGVLHDLYSRLRIPLPEWKEPPVIMDIHLPDGAFPYWRSKANWYVEAARQFPTESARVIAFFEEAFQVARLLEPVIRRRPLFPPTDAATAVRLLSLADSQTVRLLPFLTSTIADRLKRFDLEKARRFLCFLNGQLIDSVQTTAEQCPAFLGYAALSTFHRGAFAIRGGLASVAEDLARSIIGDGGEIRRHCDIRTVERRAAGWLATNQYGEGFVGKKLVLNNSLHSLHRLLPEGLRKAVAVDAAHEQRRPAWGAFVLYLGCNDEGNLPGSGMVHQNSTPDSRLFHQFIGSYDLPPTEGNQFLLSLSSPEDRLFAPAGKRSITISTHTAVAQWWEPSRYDSLKAAYQQRILDTVARSFPGFPATIEQVLPGTPVTWERFTGRHQGKVGGYIPTGPFSWLHNYPVRSGLSDLWFCGDTVFPGAGTLGTALSGMTVADQMTG</sequence>